<keyword evidence="1" id="KW-0677">Repeat</keyword>
<dbReference type="InterPro" id="IPR001478">
    <property type="entry name" value="PDZ"/>
</dbReference>
<feature type="region of interest" description="Disordered" evidence="5">
    <location>
        <begin position="270"/>
        <end position="294"/>
    </location>
</feature>
<organism evidence="7 8">
    <name type="scientific">Prymnesium parvum</name>
    <name type="common">Toxic golden alga</name>
    <dbReference type="NCBI Taxonomy" id="97485"/>
    <lineage>
        <taxon>Eukaryota</taxon>
        <taxon>Haptista</taxon>
        <taxon>Haptophyta</taxon>
        <taxon>Prymnesiophyceae</taxon>
        <taxon>Prymnesiales</taxon>
        <taxon>Prymnesiaceae</taxon>
        <taxon>Prymnesium</taxon>
    </lineage>
</organism>
<evidence type="ECO:0000313" key="7">
    <source>
        <dbReference type="EMBL" id="KAL1511226.1"/>
    </source>
</evidence>
<dbReference type="InterPro" id="IPR036034">
    <property type="entry name" value="PDZ_sf"/>
</dbReference>
<feature type="region of interest" description="Disordered" evidence="5">
    <location>
        <begin position="401"/>
        <end position="442"/>
    </location>
</feature>
<feature type="compositionally biased region" description="Basic and acidic residues" evidence="5">
    <location>
        <begin position="1011"/>
        <end position="1022"/>
    </location>
</feature>
<dbReference type="CDD" id="cd22249">
    <property type="entry name" value="UDM1_RNF168_RNF169-like"/>
    <property type="match status" value="1"/>
</dbReference>
<dbReference type="EMBL" id="JBGBPQ010000014">
    <property type="protein sequence ID" value="KAL1511226.1"/>
    <property type="molecule type" value="Genomic_DNA"/>
</dbReference>
<dbReference type="PROSITE" id="PS50106">
    <property type="entry name" value="PDZ"/>
    <property type="match status" value="4"/>
</dbReference>
<dbReference type="Proteomes" id="UP001515480">
    <property type="component" value="Unassembled WGS sequence"/>
</dbReference>
<accession>A0AB34J2T9</accession>
<feature type="repeat" description="TPR" evidence="3">
    <location>
        <begin position="785"/>
        <end position="818"/>
    </location>
</feature>
<evidence type="ECO:0000256" key="3">
    <source>
        <dbReference type="PROSITE-ProRule" id="PRU00339"/>
    </source>
</evidence>
<evidence type="ECO:0000256" key="1">
    <source>
        <dbReference type="ARBA" id="ARBA00022737"/>
    </source>
</evidence>
<evidence type="ECO:0000259" key="6">
    <source>
        <dbReference type="PROSITE" id="PS50106"/>
    </source>
</evidence>
<dbReference type="GO" id="GO:0051879">
    <property type="term" value="F:Hsp90 protein binding"/>
    <property type="evidence" value="ECO:0007669"/>
    <property type="project" value="TreeGrafter"/>
</dbReference>
<proteinExistence type="predicted"/>
<reference evidence="7 8" key="1">
    <citation type="journal article" date="2024" name="Science">
        <title>Giant polyketide synthase enzymes in the biosynthesis of giant marine polyether toxins.</title>
        <authorList>
            <person name="Fallon T.R."/>
            <person name="Shende V.V."/>
            <person name="Wierzbicki I.H."/>
            <person name="Pendleton A.L."/>
            <person name="Watervoot N.F."/>
            <person name="Auber R.P."/>
            <person name="Gonzalez D.J."/>
            <person name="Wisecaver J.H."/>
            <person name="Moore B.S."/>
        </authorList>
    </citation>
    <scope>NUCLEOTIDE SEQUENCE [LARGE SCALE GENOMIC DNA]</scope>
    <source>
        <strain evidence="7 8">12B1</strain>
    </source>
</reference>
<dbReference type="InterPro" id="IPR019734">
    <property type="entry name" value="TPR_rpt"/>
</dbReference>
<gene>
    <name evidence="7" type="ORF">AB1Y20_006038</name>
</gene>
<dbReference type="Pfam" id="PF17820">
    <property type="entry name" value="PDZ_6"/>
    <property type="match status" value="3"/>
</dbReference>
<dbReference type="AlphaFoldDB" id="A0AB34J2T9"/>
<dbReference type="Gene3D" id="1.25.40.10">
    <property type="entry name" value="Tetratricopeptide repeat domain"/>
    <property type="match status" value="1"/>
</dbReference>
<feature type="compositionally biased region" description="Polar residues" evidence="5">
    <location>
        <begin position="402"/>
        <end position="417"/>
    </location>
</feature>
<feature type="coiled-coil region" evidence="4">
    <location>
        <begin position="834"/>
        <end position="868"/>
    </location>
</feature>
<keyword evidence="4" id="KW-0175">Coiled coil</keyword>
<evidence type="ECO:0000256" key="4">
    <source>
        <dbReference type="SAM" id="Coils"/>
    </source>
</evidence>
<feature type="compositionally biased region" description="Polar residues" evidence="5">
    <location>
        <begin position="1070"/>
        <end position="1080"/>
    </location>
</feature>
<feature type="region of interest" description="Disordered" evidence="5">
    <location>
        <begin position="1070"/>
        <end position="1093"/>
    </location>
</feature>
<evidence type="ECO:0000313" key="8">
    <source>
        <dbReference type="Proteomes" id="UP001515480"/>
    </source>
</evidence>
<feature type="compositionally biased region" description="Polar residues" evidence="5">
    <location>
        <begin position="967"/>
        <end position="976"/>
    </location>
</feature>
<dbReference type="PROSITE" id="PS50005">
    <property type="entry name" value="TPR"/>
    <property type="match status" value="1"/>
</dbReference>
<dbReference type="PANTHER" id="PTHR22904">
    <property type="entry name" value="TPR REPEAT CONTAINING PROTEIN"/>
    <property type="match status" value="1"/>
</dbReference>
<feature type="region of interest" description="Disordered" evidence="5">
    <location>
        <begin position="525"/>
        <end position="558"/>
    </location>
</feature>
<dbReference type="Gene3D" id="2.30.42.10">
    <property type="match status" value="6"/>
</dbReference>
<feature type="compositionally biased region" description="Basic and acidic residues" evidence="5">
    <location>
        <begin position="544"/>
        <end position="558"/>
    </location>
</feature>
<dbReference type="SMART" id="SM00228">
    <property type="entry name" value="PDZ"/>
    <property type="match status" value="6"/>
</dbReference>
<dbReference type="PANTHER" id="PTHR22904:SF523">
    <property type="entry name" value="STRESS-INDUCED-PHOSPHOPROTEIN 1"/>
    <property type="match status" value="1"/>
</dbReference>
<keyword evidence="8" id="KW-1185">Reference proteome</keyword>
<feature type="domain" description="PDZ" evidence="6">
    <location>
        <begin position="322"/>
        <end position="373"/>
    </location>
</feature>
<feature type="domain" description="PDZ" evidence="6">
    <location>
        <begin position="565"/>
        <end position="612"/>
    </location>
</feature>
<dbReference type="InterPro" id="IPR011990">
    <property type="entry name" value="TPR-like_helical_dom_sf"/>
</dbReference>
<evidence type="ECO:0000256" key="2">
    <source>
        <dbReference type="ARBA" id="ARBA00022803"/>
    </source>
</evidence>
<feature type="domain" description="PDZ" evidence="6">
    <location>
        <begin position="446"/>
        <end position="522"/>
    </location>
</feature>
<name>A0AB34J2T9_PRYPA</name>
<keyword evidence="2 3" id="KW-0802">TPR repeat</keyword>
<dbReference type="SUPFAM" id="SSF48452">
    <property type="entry name" value="TPR-like"/>
    <property type="match status" value="1"/>
</dbReference>
<evidence type="ECO:0000256" key="5">
    <source>
        <dbReference type="SAM" id="MobiDB-lite"/>
    </source>
</evidence>
<dbReference type="SUPFAM" id="SSF50156">
    <property type="entry name" value="PDZ domain-like"/>
    <property type="match status" value="6"/>
</dbReference>
<protein>
    <recommendedName>
        <fullName evidence="6">PDZ domain-containing protein</fullName>
    </recommendedName>
</protein>
<feature type="domain" description="PDZ" evidence="6">
    <location>
        <begin position="92"/>
        <end position="150"/>
    </location>
</feature>
<comment type="caution">
    <text evidence="7">The sequence shown here is derived from an EMBL/GenBank/DDBJ whole genome shotgun (WGS) entry which is preliminary data.</text>
</comment>
<dbReference type="InterPro" id="IPR041489">
    <property type="entry name" value="PDZ_6"/>
</dbReference>
<sequence length="1093" mass="116699">MLIDFVLNLGNGQKSGLRLNSNGQVLHVAPGMAADVAGLKVDDKIVAVDKVSVGDRTAVQLWADGKDLPIRAIRVERGGSLSGDNTHYKQLSFELSLNPGEKSGLRINNKGEILAVHPGTAAHNAGLQAGDIVIAVDGMTATAQRSAVQLWTEGASRTARSLQVLREVVEAETSKARTTDDGLTTLPVKEYEFRMRMVAGEKSGLRINSKGAIVVVHPGSVAHAAGMLVGDVVTAVDGIAVEEGSSSRGAVQLWSDGRERAERTLTVRRTLQPSAEPHQPVSASSALESRKPPPTAAMHVDGCIISEFSAPRAESAPVRRVDFELKLGDQAKSGLRLNTNGQIVGVTPGMAADIAGLKPGDTIVAVDKMPVTDERTALQLWVDGKDLIIRQIQVERICSTPEPATQQVASSVTTPTSIPVEPASSKGSAKLDHTDSNSSQREAELEFQMKMIAGEKSGLRINSKGGIVAVHPGSVAHAAGLAVGDVVIAVDGATVKPGSDTQSAVQLWSEGRDRPIRLLRVRRQPVSPAADGPCSIAGAPQDTSPRHQDVPKKDLSQNKKGQEIDFVLHLGNNSRVGLRINTQNAISHVHSDTVAQRAGVQAGDIVLAVDGTLVGPGEAGALKLWTEGLGQPTRTLKVRRTMVLEGSNMSTTMDEKVDHFREVAPAADDEPEMARKLRVAMIAAEDHKNDGNRSLASGMTNLAIGLYSSAIDVLQPHVLPLLTEQGHVNAEVVKSMADPRGSIPKAIEALASYYSNRSSAYLSSDDPMHAICDAKEVVRLRPKWLKGYVRLGAAFSQACKPVEAARSYEQALALDPENPQLQERMRTAASEAVVFEAQQRYEEKARQIREAQSKVVKLEEIAQRIRSEAEAAAEVAIMNATNSDVVARPADTAQSNVANSSYACAAAAPAAAALQQRDSASQSALIAALQEEFVADDLYPPHISTTWSEQELREWFDCGGSGNMCQGSMEASTSSGKAAPHSEESLASPTAGETNDDVSESQQATRSALDSVREAAREMARQAAKEAADEAVREVEMKTAQERYASLCARQELLELFEQQKMEMHTLTSANETLAKNTSLPRAPLSDWDDSRD</sequence>
<dbReference type="SMART" id="SM00028">
    <property type="entry name" value="TPR"/>
    <property type="match status" value="2"/>
</dbReference>
<feature type="region of interest" description="Disordered" evidence="5">
    <location>
        <begin position="967"/>
        <end position="1022"/>
    </location>
</feature>